<dbReference type="Gene3D" id="3.40.190.290">
    <property type="match status" value="1"/>
</dbReference>
<evidence type="ECO:0000313" key="4">
    <source>
        <dbReference type="Proteomes" id="UP000295131"/>
    </source>
</evidence>
<dbReference type="InterPro" id="IPR005119">
    <property type="entry name" value="LysR_subst-bd"/>
</dbReference>
<dbReference type="PANTHER" id="PTHR30537:SF1">
    <property type="entry name" value="HTH-TYPE TRANSCRIPTIONAL REGULATOR PGRR"/>
    <property type="match status" value="1"/>
</dbReference>
<dbReference type="Pfam" id="PF03466">
    <property type="entry name" value="LysR_substrate"/>
    <property type="match status" value="1"/>
</dbReference>
<accession>A0A4R5PH89</accession>
<dbReference type="PANTHER" id="PTHR30537">
    <property type="entry name" value="HTH-TYPE TRANSCRIPTIONAL REGULATOR"/>
    <property type="match status" value="1"/>
</dbReference>
<gene>
    <name evidence="3" type="ORF">E2A64_16460</name>
</gene>
<name>A0A4R5PH89_9HYPH</name>
<dbReference type="SUPFAM" id="SSF53850">
    <property type="entry name" value="Periplasmic binding protein-like II"/>
    <property type="match status" value="1"/>
</dbReference>
<dbReference type="InterPro" id="IPR058163">
    <property type="entry name" value="LysR-type_TF_proteobact-type"/>
</dbReference>
<dbReference type="GO" id="GO:0006351">
    <property type="term" value="P:DNA-templated transcription"/>
    <property type="evidence" value="ECO:0007669"/>
    <property type="project" value="TreeGrafter"/>
</dbReference>
<dbReference type="AlphaFoldDB" id="A0A4R5PH89"/>
<comment type="caution">
    <text evidence="3">The sequence shown here is derived from an EMBL/GenBank/DDBJ whole genome shotgun (WGS) entry which is preliminary data.</text>
</comment>
<proteinExistence type="inferred from homology"/>
<evidence type="ECO:0000256" key="1">
    <source>
        <dbReference type="ARBA" id="ARBA00009437"/>
    </source>
</evidence>
<dbReference type="Proteomes" id="UP000295131">
    <property type="component" value="Unassembled WGS sequence"/>
</dbReference>
<comment type="similarity">
    <text evidence="1">Belongs to the LysR transcriptional regulatory family.</text>
</comment>
<dbReference type="RefSeq" id="WP_133285613.1">
    <property type="nucleotide sequence ID" value="NZ_SMSI01000004.1"/>
</dbReference>
<evidence type="ECO:0000313" key="3">
    <source>
        <dbReference type="EMBL" id="TDH34267.1"/>
    </source>
</evidence>
<keyword evidence="4" id="KW-1185">Reference proteome</keyword>
<feature type="domain" description="LysR substrate-binding" evidence="2">
    <location>
        <begin position="12"/>
        <end position="81"/>
    </location>
</feature>
<evidence type="ECO:0000259" key="2">
    <source>
        <dbReference type="Pfam" id="PF03466"/>
    </source>
</evidence>
<dbReference type="OrthoDB" id="9813056at2"/>
<dbReference type="GO" id="GO:0003700">
    <property type="term" value="F:DNA-binding transcription factor activity"/>
    <property type="evidence" value="ECO:0007669"/>
    <property type="project" value="TreeGrafter"/>
</dbReference>
<dbReference type="GO" id="GO:0043565">
    <property type="term" value="F:sequence-specific DNA binding"/>
    <property type="evidence" value="ECO:0007669"/>
    <property type="project" value="TreeGrafter"/>
</dbReference>
<dbReference type="EMBL" id="SMSI01000004">
    <property type="protein sequence ID" value="TDH34267.1"/>
    <property type="molecule type" value="Genomic_DNA"/>
</dbReference>
<protein>
    <recommendedName>
        <fullName evidence="2">LysR substrate-binding domain-containing protein</fullName>
    </recommendedName>
</protein>
<reference evidence="3 4" key="1">
    <citation type="journal article" date="2013" name="Int. J. Syst. Evol. Microbiol.">
        <title>Hoeflea suaedae sp. nov., an endophytic bacterium isolated from the root of the halophyte Suaeda maritima.</title>
        <authorList>
            <person name="Chung E.J."/>
            <person name="Park J.A."/>
            <person name="Pramanik P."/>
            <person name="Bibi F."/>
            <person name="Jeon C.O."/>
            <person name="Chung Y.R."/>
        </authorList>
    </citation>
    <scope>NUCLEOTIDE SEQUENCE [LARGE SCALE GENOMIC DNA]</scope>
    <source>
        <strain evidence="3 4">YC6898</strain>
    </source>
</reference>
<sequence length="83" mass="9418">MRQQVTGPLIRNSYELALAVIRSGRGIGWHMEADVKEDVGSGRLVAVLEDWTRPYEGAHLYHPSRRQVPPALRALIHFLKSRS</sequence>
<organism evidence="3 4">
    <name type="scientific">Pseudohoeflea suaedae</name>
    <dbReference type="NCBI Taxonomy" id="877384"/>
    <lineage>
        <taxon>Bacteria</taxon>
        <taxon>Pseudomonadati</taxon>
        <taxon>Pseudomonadota</taxon>
        <taxon>Alphaproteobacteria</taxon>
        <taxon>Hyphomicrobiales</taxon>
        <taxon>Rhizobiaceae</taxon>
        <taxon>Pseudohoeflea</taxon>
    </lineage>
</organism>